<gene>
    <name evidence="1" type="ordered locus">MPTP_0206</name>
</gene>
<accession>F3Y876</accession>
<reference key="2">
    <citation type="submission" date="2011-04" db="EMBL/GenBank/DDBJ databases">
        <title>Whole genome sequence of Melissococcus plutonius ATCC 35311.</title>
        <authorList>
            <person name="Okumura K."/>
            <person name="Arai R."/>
            <person name="Osaki M."/>
            <person name="Okura M."/>
            <person name="Kirikae T."/>
            <person name="Takamatsu D."/>
            <person name="Akiyama T."/>
        </authorList>
    </citation>
    <scope>NUCLEOTIDE SEQUENCE</scope>
    <source>
        <strain>ATCC 35311</strain>
    </source>
</reference>
<name>F3Y876_MELPT</name>
<proteinExistence type="predicted"/>
<protein>
    <submittedName>
        <fullName evidence="1">Uncharacterized protein</fullName>
    </submittedName>
</protein>
<dbReference type="Gene3D" id="2.60.120.260">
    <property type="entry name" value="Galactose-binding domain-like"/>
    <property type="match status" value="1"/>
</dbReference>
<dbReference type="AlphaFoldDB" id="F3Y876"/>
<keyword evidence="2" id="KW-1185">Reference proteome</keyword>
<dbReference type="RefSeq" id="WP_013773142.1">
    <property type="nucleotide sequence ID" value="NC_015516.1"/>
</dbReference>
<dbReference type="KEGG" id="mps:MPTP_0206"/>
<dbReference type="Proteomes" id="UP000008456">
    <property type="component" value="Chromosome"/>
</dbReference>
<dbReference type="HOGENOM" id="CLU_3154658_0_0_9"/>
<dbReference type="EMBL" id="AP012200">
    <property type="protein sequence ID" value="BAK20704.1"/>
    <property type="molecule type" value="Genomic_DNA"/>
</dbReference>
<organism evidence="1 2">
    <name type="scientific">Melissococcus plutonius (strain ATCC 35311 / DSM 29964 / CIP 104052 / LMG 20360 / NCIMB 702443)</name>
    <dbReference type="NCBI Taxonomy" id="940190"/>
    <lineage>
        <taxon>Bacteria</taxon>
        <taxon>Bacillati</taxon>
        <taxon>Bacillota</taxon>
        <taxon>Bacilli</taxon>
        <taxon>Lactobacillales</taxon>
        <taxon>Enterococcaceae</taxon>
        <taxon>Melissococcus</taxon>
    </lineage>
</organism>
<sequence length="48" mass="5110">MAPASTDGKTKHITYSVTGTANGDMMFGFYTAGGAYDLIIDNFKVSKD</sequence>
<evidence type="ECO:0000313" key="1">
    <source>
        <dbReference type="EMBL" id="BAK20704.1"/>
    </source>
</evidence>
<evidence type="ECO:0000313" key="2">
    <source>
        <dbReference type="Proteomes" id="UP000008456"/>
    </source>
</evidence>
<reference evidence="1 2" key="1">
    <citation type="journal article" date="2011" name="J. Bacteriol.">
        <title>Complete genome sequence of Melissococcus plutonius ATCC 35311.</title>
        <authorList>
            <person name="Okumura K."/>
            <person name="Arai R."/>
            <person name="Okura M."/>
            <person name="Kirikae T."/>
            <person name="Takamatsu D."/>
            <person name="Osaki M."/>
            <person name="Miyoshi-Akiyama T."/>
        </authorList>
    </citation>
    <scope>NUCLEOTIDE SEQUENCE [LARGE SCALE GENOMIC DNA]</scope>
    <source>
        <strain evidence="2">ATCC 35311 / CIP 104052 / LMG 20360 / NCIMB 702443</strain>
    </source>
</reference>